<evidence type="ECO:0000313" key="2">
    <source>
        <dbReference type="Proteomes" id="UP000275078"/>
    </source>
</evidence>
<reference evidence="1 2" key="1">
    <citation type="journal article" date="2018" name="Nat. Ecol. Evol.">
        <title>Pezizomycetes genomes reveal the molecular basis of ectomycorrhizal truffle lifestyle.</title>
        <authorList>
            <person name="Murat C."/>
            <person name="Payen T."/>
            <person name="Noel B."/>
            <person name="Kuo A."/>
            <person name="Morin E."/>
            <person name="Chen J."/>
            <person name="Kohler A."/>
            <person name="Krizsan K."/>
            <person name="Balestrini R."/>
            <person name="Da Silva C."/>
            <person name="Montanini B."/>
            <person name="Hainaut M."/>
            <person name="Levati E."/>
            <person name="Barry K.W."/>
            <person name="Belfiori B."/>
            <person name="Cichocki N."/>
            <person name="Clum A."/>
            <person name="Dockter R.B."/>
            <person name="Fauchery L."/>
            <person name="Guy J."/>
            <person name="Iotti M."/>
            <person name="Le Tacon F."/>
            <person name="Lindquist E.A."/>
            <person name="Lipzen A."/>
            <person name="Malagnac F."/>
            <person name="Mello A."/>
            <person name="Molinier V."/>
            <person name="Miyauchi S."/>
            <person name="Poulain J."/>
            <person name="Riccioni C."/>
            <person name="Rubini A."/>
            <person name="Sitrit Y."/>
            <person name="Splivallo R."/>
            <person name="Traeger S."/>
            <person name="Wang M."/>
            <person name="Zifcakova L."/>
            <person name="Wipf D."/>
            <person name="Zambonelli A."/>
            <person name="Paolocci F."/>
            <person name="Nowrousian M."/>
            <person name="Ottonello S."/>
            <person name="Baldrian P."/>
            <person name="Spatafora J.W."/>
            <person name="Henrissat B."/>
            <person name="Nagy L.G."/>
            <person name="Aury J.M."/>
            <person name="Wincker P."/>
            <person name="Grigoriev I.V."/>
            <person name="Bonfante P."/>
            <person name="Martin F.M."/>
        </authorList>
    </citation>
    <scope>NUCLEOTIDE SEQUENCE [LARGE SCALE GENOMIC DNA]</scope>
    <source>
        <strain evidence="1 2">RN42</strain>
    </source>
</reference>
<dbReference type="Proteomes" id="UP000275078">
    <property type="component" value="Unassembled WGS sequence"/>
</dbReference>
<gene>
    <name evidence="1" type="ORF">BJ508DRAFT_418748</name>
</gene>
<keyword evidence="2" id="KW-1185">Reference proteome</keyword>
<dbReference type="AlphaFoldDB" id="A0A3N4HQ04"/>
<accession>A0A3N4HQ04</accession>
<sequence length="496" mass="55456">MNAPYSEDACQLLLAWTKLDDPKNDFDEDDRKQDFRRFLKTLRQRAKRVCEKEPKLLASIDNLDVERVFYTESGGLVQRSVGFKVLLKMKCQDDGGALLWKAIEDFCKILGKVHHAAKKDQKLRAELGRMMASISSTRHILGIEPLQTKLRHLWYQIFICPTLKNTQTILDTTRAVAKDESLLTLFGGVIKGLGLLTLIEPGITKQPEEIGGKPEPSFGQSVEIANAVKSSLNLMAHFAAPGKIVETVEKREESYRIAKSEAEKAFTNFLETKKEFEETTYILYGDTHRSLLGSSLDFVIALGELLQCSEEYQKSLVEYQANVLQRSKGAGTGCASVLFSSVLVTNFLKRFLSPLQAIAAYFAGRISMNVFPAFLVLWKDSRHLEVNEMNFEVGLTKMSLQAMATLCTFLQEGMGVEGEPSALSTSEERASITEYAVSTLRVATEAELEVRLRRLLKEAFVTVEKWHKEVIKPIPLALSSPAESVTETAVLPESVD</sequence>
<organism evidence="1 2">
    <name type="scientific">Ascobolus immersus RN42</name>
    <dbReference type="NCBI Taxonomy" id="1160509"/>
    <lineage>
        <taxon>Eukaryota</taxon>
        <taxon>Fungi</taxon>
        <taxon>Dikarya</taxon>
        <taxon>Ascomycota</taxon>
        <taxon>Pezizomycotina</taxon>
        <taxon>Pezizomycetes</taxon>
        <taxon>Pezizales</taxon>
        <taxon>Ascobolaceae</taxon>
        <taxon>Ascobolus</taxon>
    </lineage>
</organism>
<protein>
    <submittedName>
        <fullName evidence="1">Uncharacterized protein</fullName>
    </submittedName>
</protein>
<evidence type="ECO:0000313" key="1">
    <source>
        <dbReference type="EMBL" id="RPA74131.1"/>
    </source>
</evidence>
<name>A0A3N4HQ04_ASCIM</name>
<dbReference type="EMBL" id="ML119799">
    <property type="protein sequence ID" value="RPA74131.1"/>
    <property type="molecule type" value="Genomic_DNA"/>
</dbReference>
<proteinExistence type="predicted"/>